<sequence length="129" mass="14358">MEEMEPDITDSESFRLTRSGKPPTLPGGFKTLRHQQISDQESPSFPIPGMIWESSRIIGKEKHSFQLDAEIFRPNDSAIAGSGEISTEEQQIIVNTSYDARSSQIRNYISTQSKNNVSNPESTISGIEP</sequence>
<accession>A0A9Q3KYQ3</accession>
<dbReference type="Proteomes" id="UP000765509">
    <property type="component" value="Unassembled WGS sequence"/>
</dbReference>
<reference evidence="2" key="1">
    <citation type="submission" date="2021-03" db="EMBL/GenBank/DDBJ databases">
        <title>Draft genome sequence of rust myrtle Austropuccinia psidii MF-1, a brazilian biotype.</title>
        <authorList>
            <person name="Quecine M.C."/>
            <person name="Pachon D.M.R."/>
            <person name="Bonatelli M.L."/>
            <person name="Correr F.H."/>
            <person name="Franceschini L.M."/>
            <person name="Leite T.F."/>
            <person name="Margarido G.R.A."/>
            <person name="Almeida C.A."/>
            <person name="Ferrarezi J.A."/>
            <person name="Labate C.A."/>
        </authorList>
    </citation>
    <scope>NUCLEOTIDE SEQUENCE</scope>
    <source>
        <strain evidence="2">MF-1</strain>
    </source>
</reference>
<comment type="caution">
    <text evidence="2">The sequence shown here is derived from an EMBL/GenBank/DDBJ whole genome shotgun (WGS) entry which is preliminary data.</text>
</comment>
<organism evidence="2 3">
    <name type="scientific">Austropuccinia psidii MF-1</name>
    <dbReference type="NCBI Taxonomy" id="1389203"/>
    <lineage>
        <taxon>Eukaryota</taxon>
        <taxon>Fungi</taxon>
        <taxon>Dikarya</taxon>
        <taxon>Basidiomycota</taxon>
        <taxon>Pucciniomycotina</taxon>
        <taxon>Pucciniomycetes</taxon>
        <taxon>Pucciniales</taxon>
        <taxon>Sphaerophragmiaceae</taxon>
        <taxon>Austropuccinia</taxon>
    </lineage>
</organism>
<name>A0A9Q3KYQ3_9BASI</name>
<evidence type="ECO:0000313" key="3">
    <source>
        <dbReference type="Proteomes" id="UP000765509"/>
    </source>
</evidence>
<feature type="region of interest" description="Disordered" evidence="1">
    <location>
        <begin position="1"/>
        <end position="28"/>
    </location>
</feature>
<dbReference type="EMBL" id="AVOT02129425">
    <property type="protein sequence ID" value="MBW0588137.1"/>
    <property type="molecule type" value="Genomic_DNA"/>
</dbReference>
<feature type="compositionally biased region" description="Acidic residues" evidence="1">
    <location>
        <begin position="1"/>
        <end position="10"/>
    </location>
</feature>
<proteinExistence type="predicted"/>
<dbReference type="AlphaFoldDB" id="A0A9Q3KYQ3"/>
<gene>
    <name evidence="2" type="ORF">O181_127852</name>
</gene>
<evidence type="ECO:0000256" key="1">
    <source>
        <dbReference type="SAM" id="MobiDB-lite"/>
    </source>
</evidence>
<protein>
    <submittedName>
        <fullName evidence="2">Uncharacterized protein</fullName>
    </submittedName>
</protein>
<keyword evidence="3" id="KW-1185">Reference proteome</keyword>
<evidence type="ECO:0000313" key="2">
    <source>
        <dbReference type="EMBL" id="MBW0588137.1"/>
    </source>
</evidence>